<proteinExistence type="predicted"/>
<gene>
    <name evidence="1" type="ORF">SDC9_176338</name>
</gene>
<name>A0A645GZ41_9ZZZZ</name>
<sequence>MQILALQVFYQRHIRRIFFIYVLHYCIYNRHAQAFTGAQPSLARDELVMAFHPAYDDRLNEPELTNRLSQLVYALLRKRFAWLIRIRLYLVYRYADKLLLF</sequence>
<reference evidence="1" key="1">
    <citation type="submission" date="2019-08" db="EMBL/GenBank/DDBJ databases">
        <authorList>
            <person name="Kucharzyk K."/>
            <person name="Murdoch R.W."/>
            <person name="Higgins S."/>
            <person name="Loffler F."/>
        </authorList>
    </citation>
    <scope>NUCLEOTIDE SEQUENCE</scope>
</reference>
<dbReference type="AlphaFoldDB" id="A0A645GZ41"/>
<evidence type="ECO:0000313" key="1">
    <source>
        <dbReference type="EMBL" id="MPN28893.1"/>
    </source>
</evidence>
<organism evidence="1">
    <name type="scientific">bioreactor metagenome</name>
    <dbReference type="NCBI Taxonomy" id="1076179"/>
    <lineage>
        <taxon>unclassified sequences</taxon>
        <taxon>metagenomes</taxon>
        <taxon>ecological metagenomes</taxon>
    </lineage>
</organism>
<accession>A0A645GZ41</accession>
<comment type="caution">
    <text evidence="1">The sequence shown here is derived from an EMBL/GenBank/DDBJ whole genome shotgun (WGS) entry which is preliminary data.</text>
</comment>
<dbReference type="EMBL" id="VSSQ01079346">
    <property type="protein sequence ID" value="MPN28893.1"/>
    <property type="molecule type" value="Genomic_DNA"/>
</dbReference>
<protein>
    <submittedName>
        <fullName evidence="1">Uncharacterized protein</fullName>
    </submittedName>
</protein>